<evidence type="ECO:0000259" key="1">
    <source>
        <dbReference type="Pfam" id="PF22917"/>
    </source>
</evidence>
<sequence>MPRTALITDADGIAGRALLKHLVDCTTKDEWARIVVNTRSTTHCKTSDDRIHFVNLDFSQRPGTLIEQMTGPCANITHAFFCSYVHEGIFEELNKANAELFENFLLALTAAATALANVTLLSSTRYYGSHISPVPTPCREGDARRGDPADNFYHAQEDFLTMLQMNQNWTWNVIRPEPIISAAVVPGGFNIALSLAMYFMITEQVVEEARMPTNERCWNGIAAFSDAKLLAEFSVWAASNAECANQAFNFSNGDHFVWRFAWPLLADHFGAYSTPDQTFQKPEPVRGMLQQEFSLVEWASDKKAVWGRVCEGTGILEARESFSSASWSELDSMLQRSWSASVSVNKARKFGWTGFKDSFDCFVDAFEALRQENLLP</sequence>
<evidence type="ECO:0000313" key="2">
    <source>
        <dbReference type="EMBL" id="PPJ56846.1"/>
    </source>
</evidence>
<gene>
    <name evidence="2" type="ORF">CBER1_11058</name>
</gene>
<feature type="domain" description="PRISE-like Rossmann-fold" evidence="1">
    <location>
        <begin position="5"/>
        <end position="295"/>
    </location>
</feature>
<reference evidence="3" key="1">
    <citation type="journal article" date="2017" name="bioRxiv">
        <title>Conservation of a gene cluster reveals novel cercosporin biosynthetic mechanisms and extends production to the genus Colletotrichum.</title>
        <authorList>
            <person name="de Jonge R."/>
            <person name="Ebert M.K."/>
            <person name="Huitt-Roehl C.R."/>
            <person name="Pal P."/>
            <person name="Suttle J.C."/>
            <person name="Spanner R.E."/>
            <person name="Neubauer J.D."/>
            <person name="Jurick W.M.II."/>
            <person name="Stott K.A."/>
            <person name="Secor G.A."/>
            <person name="Thomma B.P.H.J."/>
            <person name="Van de Peer Y."/>
            <person name="Townsend C.A."/>
            <person name="Bolton M.D."/>
        </authorList>
    </citation>
    <scope>NUCLEOTIDE SEQUENCE [LARGE SCALE GENOMIC DNA]</scope>
    <source>
        <strain evidence="3">CBS538.71</strain>
    </source>
</reference>
<dbReference type="EMBL" id="PNEN01000507">
    <property type="protein sequence ID" value="PPJ56846.1"/>
    <property type="molecule type" value="Genomic_DNA"/>
</dbReference>
<proteinExistence type="predicted"/>
<protein>
    <recommendedName>
        <fullName evidence="1">PRISE-like Rossmann-fold domain-containing protein</fullName>
    </recommendedName>
</protein>
<dbReference type="InterPro" id="IPR055222">
    <property type="entry name" value="PRISE-like_Rossmann-fold"/>
</dbReference>
<dbReference type="PANTHER" id="PTHR32487">
    <property type="entry name" value="3-OXO-DELTA(4,5)-STEROID 5-BETA-REDUCTASE"/>
    <property type="match status" value="1"/>
</dbReference>
<dbReference type="STRING" id="357750.A0A2S6CAV6"/>
<dbReference type="Pfam" id="PF22917">
    <property type="entry name" value="PRISE"/>
    <property type="match status" value="1"/>
</dbReference>
<comment type="caution">
    <text evidence="2">The sequence shown here is derived from an EMBL/GenBank/DDBJ whole genome shotgun (WGS) entry which is preliminary data.</text>
</comment>
<dbReference type="AlphaFoldDB" id="A0A2S6CAV6"/>
<dbReference type="OrthoDB" id="1731983at2759"/>
<accession>A0A2S6CAV6</accession>
<dbReference type="PANTHER" id="PTHR32487:SF0">
    <property type="entry name" value="3-OXO-DELTA(4,5)-STEROID 5-BETA-REDUCTASE"/>
    <property type="match status" value="1"/>
</dbReference>
<dbReference type="Gene3D" id="3.40.50.720">
    <property type="entry name" value="NAD(P)-binding Rossmann-like Domain"/>
    <property type="match status" value="1"/>
</dbReference>
<name>A0A2S6CAV6_9PEZI</name>
<dbReference type="Proteomes" id="UP000237631">
    <property type="component" value="Unassembled WGS sequence"/>
</dbReference>
<keyword evidence="3" id="KW-1185">Reference proteome</keyword>
<organism evidence="2 3">
    <name type="scientific">Cercospora berteroae</name>
    <dbReference type="NCBI Taxonomy" id="357750"/>
    <lineage>
        <taxon>Eukaryota</taxon>
        <taxon>Fungi</taxon>
        <taxon>Dikarya</taxon>
        <taxon>Ascomycota</taxon>
        <taxon>Pezizomycotina</taxon>
        <taxon>Dothideomycetes</taxon>
        <taxon>Dothideomycetidae</taxon>
        <taxon>Mycosphaerellales</taxon>
        <taxon>Mycosphaerellaceae</taxon>
        <taxon>Cercospora</taxon>
    </lineage>
</organism>
<dbReference type="SUPFAM" id="SSF51735">
    <property type="entry name" value="NAD(P)-binding Rossmann-fold domains"/>
    <property type="match status" value="1"/>
</dbReference>
<evidence type="ECO:0000313" key="3">
    <source>
        <dbReference type="Proteomes" id="UP000237631"/>
    </source>
</evidence>
<dbReference type="InterPro" id="IPR036291">
    <property type="entry name" value="NAD(P)-bd_dom_sf"/>
</dbReference>